<feature type="active site" evidence="7">
    <location>
        <position position="283"/>
    </location>
</feature>
<feature type="binding site" evidence="8">
    <location>
        <position position="264"/>
    </location>
    <ligand>
        <name>Zn(2+)</name>
        <dbReference type="ChEBI" id="CHEBI:29105"/>
    </ligand>
</feature>
<dbReference type="InterPro" id="IPR001250">
    <property type="entry name" value="Man6P_Isoase-1"/>
</dbReference>
<dbReference type="GO" id="GO:0009298">
    <property type="term" value="P:GDP-mannose biosynthetic process"/>
    <property type="evidence" value="ECO:0007669"/>
    <property type="project" value="InterPro"/>
</dbReference>
<dbReference type="EC" id="5.3.1.8" evidence="3"/>
<evidence type="ECO:0000256" key="2">
    <source>
        <dbReference type="ARBA" id="ARBA00010772"/>
    </source>
</evidence>
<comment type="catalytic activity">
    <reaction evidence="1">
        <text>D-mannose 6-phosphate = D-fructose 6-phosphate</text>
        <dbReference type="Rhea" id="RHEA:12356"/>
        <dbReference type="ChEBI" id="CHEBI:58735"/>
        <dbReference type="ChEBI" id="CHEBI:61527"/>
        <dbReference type="EC" id="5.3.1.8"/>
    </reaction>
</comment>
<evidence type="ECO:0000256" key="7">
    <source>
        <dbReference type="PIRSR" id="PIRSR001480-1"/>
    </source>
</evidence>
<dbReference type="InterPro" id="IPR011051">
    <property type="entry name" value="RmlC_Cupin_sf"/>
</dbReference>
<dbReference type="PANTHER" id="PTHR10309:SF0">
    <property type="entry name" value="MANNOSE-6-PHOSPHATE ISOMERASE"/>
    <property type="match status" value="1"/>
</dbReference>
<dbReference type="InterPro" id="IPR014710">
    <property type="entry name" value="RmlC-like_jellyroll"/>
</dbReference>
<dbReference type="EMBL" id="JRPY01000032">
    <property type="protein sequence ID" value="KJX75530.1"/>
    <property type="molecule type" value="Genomic_DNA"/>
</dbReference>
<keyword evidence="5 8" id="KW-0862">Zinc</keyword>
<dbReference type="PATRIC" id="fig|480418.6.peg.1496"/>
<dbReference type="RefSeq" id="WP_045842684.1">
    <property type="nucleotide sequence ID" value="NZ_CP083405.1"/>
</dbReference>
<evidence type="ECO:0000256" key="1">
    <source>
        <dbReference type="ARBA" id="ARBA00000757"/>
    </source>
</evidence>
<dbReference type="Gene3D" id="1.10.441.10">
    <property type="entry name" value="Phosphomannose Isomerase, domain 2"/>
    <property type="match status" value="1"/>
</dbReference>
<keyword evidence="6 10" id="KW-0413">Isomerase</keyword>
<dbReference type="Gene3D" id="2.60.120.10">
    <property type="entry name" value="Jelly Rolls"/>
    <property type="match status" value="2"/>
</dbReference>
<feature type="binding site" evidence="8">
    <location>
        <position position="97"/>
    </location>
    <ligand>
        <name>Zn(2+)</name>
        <dbReference type="ChEBI" id="CHEBI:29105"/>
    </ligand>
</feature>
<evidence type="ECO:0000256" key="3">
    <source>
        <dbReference type="ARBA" id="ARBA00011956"/>
    </source>
</evidence>
<evidence type="ECO:0000259" key="9">
    <source>
        <dbReference type="Pfam" id="PF20511"/>
    </source>
</evidence>
<dbReference type="STRING" id="480418.GCA_000975265_00420"/>
<dbReference type="AlphaFoldDB" id="A0A0F4EV88"/>
<evidence type="ECO:0000313" key="11">
    <source>
        <dbReference type="Proteomes" id="UP000053699"/>
    </source>
</evidence>
<dbReference type="InterPro" id="IPR016305">
    <property type="entry name" value="Mannose-6-P_Isomerase"/>
</dbReference>
<keyword evidence="4 8" id="KW-0479">Metal-binding</keyword>
<sequence>MELLRGALRTYAWGSRTAIAEFTGRPVPAAHPEAELWFGAHPGDSVWLQAANGETALLEALVADPERQLGSVSRARFGDVLPFLVKVLAADEPLSLQAHPSTEQAVEGYLREERLGIPVSSPERNYRDTSHKPELLVALQSFEALAGFRQASRTAELLTALAVSHLDPFIHLLSDQSDADGLRALFTTWITAPQPDIDVLVPAVLEGAIAYVSSGATEFLAEVKTVMELGERYPGDAGVLASLLLNRISLTPGEAIFLPAGNLHAYLRGVGVEVMANSDNVLRGGLTPKHVDVPELLRVLDFNPTPEEALRPPTRCEGFAVVYETPTDEFEVALLALDGDYLGHEVDVSRHDVSKGPQILLCTEGEITVYGKFQALTIERGMAVWMAADDGPIQLVAQQPAKLFRATVGL</sequence>
<comment type="cofactor">
    <cofactor evidence="8">
        <name>Zn(2+)</name>
        <dbReference type="ChEBI" id="CHEBI:29105"/>
    </cofactor>
    <text evidence="8">Binds 1 zinc ion per subunit.</text>
</comment>
<dbReference type="PANTHER" id="PTHR10309">
    <property type="entry name" value="MANNOSE-6-PHOSPHATE ISOMERASE"/>
    <property type="match status" value="1"/>
</dbReference>
<keyword evidence="11" id="KW-1185">Reference proteome</keyword>
<proteinExistence type="inferred from homology"/>
<dbReference type="Proteomes" id="UP000053699">
    <property type="component" value="Unassembled WGS sequence"/>
</dbReference>
<comment type="caution">
    <text evidence="10">The sequence shown here is derived from an EMBL/GenBank/DDBJ whole genome shotgun (WGS) entry which is preliminary data.</text>
</comment>
<dbReference type="NCBIfam" id="TIGR00218">
    <property type="entry name" value="manA"/>
    <property type="match status" value="1"/>
</dbReference>
<feature type="binding site" evidence="8">
    <location>
        <position position="99"/>
    </location>
    <ligand>
        <name>Zn(2+)</name>
        <dbReference type="ChEBI" id="CHEBI:29105"/>
    </ligand>
</feature>
<dbReference type="CDD" id="cd07011">
    <property type="entry name" value="cupin_PMI_type_I_N"/>
    <property type="match status" value="1"/>
</dbReference>
<dbReference type="GO" id="GO:0008270">
    <property type="term" value="F:zinc ion binding"/>
    <property type="evidence" value="ECO:0007669"/>
    <property type="project" value="InterPro"/>
</dbReference>
<dbReference type="GO" id="GO:0005975">
    <property type="term" value="P:carbohydrate metabolic process"/>
    <property type="evidence" value="ECO:0007669"/>
    <property type="project" value="InterPro"/>
</dbReference>
<evidence type="ECO:0000313" key="10">
    <source>
        <dbReference type="EMBL" id="KJX75530.1"/>
    </source>
</evidence>
<name>A0A0F4EV88_9MYCO</name>
<dbReference type="SUPFAM" id="SSF51182">
    <property type="entry name" value="RmlC-like cupins"/>
    <property type="match status" value="1"/>
</dbReference>
<comment type="similarity">
    <text evidence="2">Belongs to the mannose-6-phosphate isomerase type 1 family.</text>
</comment>
<dbReference type="GO" id="GO:0004476">
    <property type="term" value="F:mannose-6-phosphate isomerase activity"/>
    <property type="evidence" value="ECO:0007669"/>
    <property type="project" value="UniProtKB-EC"/>
</dbReference>
<dbReference type="PIRSF" id="PIRSF001480">
    <property type="entry name" value="Mannose-6-phosphate_isomerase"/>
    <property type="match status" value="1"/>
</dbReference>
<protein>
    <recommendedName>
        <fullName evidence="3">mannose-6-phosphate isomerase</fullName>
        <ecNumber evidence="3">5.3.1.8</ecNumber>
    </recommendedName>
</protein>
<dbReference type="PRINTS" id="PR00714">
    <property type="entry name" value="MAN6PISMRASE"/>
</dbReference>
<reference evidence="10 11" key="1">
    <citation type="journal article" date="2015" name="Proc. Natl. Acad. Sci. U.S.A.">
        <title>Insight into the evolution and origin of leprosy bacilli from the genome sequence of Mycobacterium lepromatosis.</title>
        <authorList>
            <person name="Singh P."/>
            <person name="Benjak A."/>
            <person name="Schuenemann V.J."/>
            <person name="Herbig A."/>
            <person name="Avanzi C."/>
            <person name="Busso P."/>
            <person name="Nieselt K."/>
            <person name="Krause J."/>
            <person name="Vera-Cabrera L."/>
            <person name="Cole S.T."/>
        </authorList>
    </citation>
    <scope>NUCLEOTIDE SEQUENCE [LARGE SCALE GENOMIC DNA]</scope>
    <source>
        <strain evidence="10 11">Mx1-22A</strain>
    </source>
</reference>
<dbReference type="OrthoDB" id="9792649at2"/>
<organism evidence="10 11">
    <name type="scientific">Mycobacterium lepromatosis</name>
    <dbReference type="NCBI Taxonomy" id="480418"/>
    <lineage>
        <taxon>Bacteria</taxon>
        <taxon>Bacillati</taxon>
        <taxon>Actinomycetota</taxon>
        <taxon>Actinomycetes</taxon>
        <taxon>Mycobacteriales</taxon>
        <taxon>Mycobacteriaceae</taxon>
        <taxon>Mycobacterium</taxon>
    </lineage>
</organism>
<evidence type="ECO:0000256" key="5">
    <source>
        <dbReference type="ARBA" id="ARBA00022833"/>
    </source>
</evidence>
<evidence type="ECO:0000256" key="8">
    <source>
        <dbReference type="PIRSR" id="PIRSR001480-2"/>
    </source>
</evidence>
<evidence type="ECO:0000256" key="4">
    <source>
        <dbReference type="ARBA" id="ARBA00022723"/>
    </source>
</evidence>
<gene>
    <name evidence="10" type="primary">manA</name>
    <name evidence="10" type="ORF">MLPM_0765</name>
</gene>
<feature type="binding site" evidence="8">
    <location>
        <position position="134"/>
    </location>
    <ligand>
        <name>Zn(2+)</name>
        <dbReference type="ChEBI" id="CHEBI:29105"/>
    </ligand>
</feature>
<feature type="domain" description="Phosphomannose isomerase type I catalytic" evidence="9">
    <location>
        <begin position="4"/>
        <end position="150"/>
    </location>
</feature>
<dbReference type="Pfam" id="PF20511">
    <property type="entry name" value="PMI_typeI_cat"/>
    <property type="match status" value="1"/>
</dbReference>
<accession>A0A0F4EV88</accession>
<dbReference type="InterPro" id="IPR046457">
    <property type="entry name" value="PMI_typeI_cat"/>
</dbReference>
<evidence type="ECO:0000256" key="6">
    <source>
        <dbReference type="ARBA" id="ARBA00023235"/>
    </source>
</evidence>
<dbReference type="GO" id="GO:0005829">
    <property type="term" value="C:cytosol"/>
    <property type="evidence" value="ECO:0007669"/>
    <property type="project" value="TreeGrafter"/>
</dbReference>